<dbReference type="InterPro" id="IPR029063">
    <property type="entry name" value="SAM-dependent_MTases_sf"/>
</dbReference>
<dbReference type="KEGG" id="atw:C0099_00325"/>
<gene>
    <name evidence="1" type="ORF">C0099_00325</name>
</gene>
<name>A0A2I6S2N0_9RHOO</name>
<dbReference type="AlphaFoldDB" id="A0A2I6S2N0"/>
<organism evidence="1 2">
    <name type="scientific">Pseudazoarcus pumilus</name>
    <dbReference type="NCBI Taxonomy" id="2067960"/>
    <lineage>
        <taxon>Bacteria</taxon>
        <taxon>Pseudomonadati</taxon>
        <taxon>Pseudomonadota</taxon>
        <taxon>Betaproteobacteria</taxon>
        <taxon>Rhodocyclales</taxon>
        <taxon>Zoogloeaceae</taxon>
        <taxon>Pseudazoarcus</taxon>
    </lineage>
</organism>
<dbReference type="RefSeq" id="WP_102245587.1">
    <property type="nucleotide sequence ID" value="NZ_CP025682.1"/>
</dbReference>
<dbReference type="OrthoDB" id="9793351at2"/>
<accession>A0A2I6S2N0</accession>
<proteinExistence type="predicted"/>
<dbReference type="EMBL" id="CP025682">
    <property type="protein sequence ID" value="AUN93513.1"/>
    <property type="molecule type" value="Genomic_DNA"/>
</dbReference>
<dbReference type="SUPFAM" id="SSF53335">
    <property type="entry name" value="S-adenosyl-L-methionine-dependent methyltransferases"/>
    <property type="match status" value="1"/>
</dbReference>
<sequence>MNIDFIELDYRETPIGAVSIRRRSEVRLGGVTVYEIKLDDEFLMSSLFTASEEALARLGLAPLERADLDVIVGGLGLGYTAATVLENPAVGSLHVVDWLAPVIEWHETGICPLGPTLTADARCSIKHGDFFRLAVSDDGFLAEPGRRFDAILLDIDHTPQHVLNESHAGFYTRESLTAMTRQLKPDGVFALWSDDPPHAGFEALLGEVFESVAAHVVPFPNPYTGGESACTVYVAQHPR</sequence>
<keyword evidence="2" id="KW-1185">Reference proteome</keyword>
<dbReference type="Gene3D" id="3.40.50.150">
    <property type="entry name" value="Vaccinia Virus protein VP39"/>
    <property type="match status" value="1"/>
</dbReference>
<protein>
    <submittedName>
        <fullName evidence="1">Spermidine synthase</fullName>
    </submittedName>
</protein>
<evidence type="ECO:0000313" key="2">
    <source>
        <dbReference type="Proteomes" id="UP000242205"/>
    </source>
</evidence>
<reference evidence="1 2" key="1">
    <citation type="submission" date="2018-01" db="EMBL/GenBank/DDBJ databases">
        <authorList>
            <person name="Fu G.-Y."/>
        </authorList>
    </citation>
    <scope>NUCLEOTIDE SEQUENCE [LARGE SCALE GENOMIC DNA]</scope>
    <source>
        <strain evidence="1 2">SY39</strain>
    </source>
</reference>
<dbReference type="Proteomes" id="UP000242205">
    <property type="component" value="Chromosome"/>
</dbReference>
<evidence type="ECO:0000313" key="1">
    <source>
        <dbReference type="EMBL" id="AUN93513.1"/>
    </source>
</evidence>